<protein>
    <submittedName>
        <fullName evidence="1">Uncharacterized protein</fullName>
    </submittedName>
</protein>
<evidence type="ECO:0000313" key="1">
    <source>
        <dbReference type="EMBL" id="KAF5893088.1"/>
    </source>
</evidence>
<evidence type="ECO:0000313" key="2">
    <source>
        <dbReference type="Proteomes" id="UP000727407"/>
    </source>
</evidence>
<gene>
    <name evidence="1" type="ORF">DAT39_017195</name>
</gene>
<sequence length="63" mass="7051">PEHCALEHHYETIDDTAPAPPGAKKPCRTVYVLADNPVKLDMDKKVPHHVSHSTPETLWSKNP</sequence>
<name>A0A8J4X4U3_CLAMG</name>
<dbReference type="OrthoDB" id="10600189at2759"/>
<feature type="non-terminal residue" evidence="1">
    <location>
        <position position="1"/>
    </location>
</feature>
<dbReference type="AlphaFoldDB" id="A0A8J4X4U3"/>
<keyword evidence="2" id="KW-1185">Reference proteome</keyword>
<proteinExistence type="predicted"/>
<feature type="non-terminal residue" evidence="1">
    <location>
        <position position="63"/>
    </location>
</feature>
<dbReference type="EMBL" id="QNUK01000452">
    <property type="protein sequence ID" value="KAF5893088.1"/>
    <property type="molecule type" value="Genomic_DNA"/>
</dbReference>
<comment type="caution">
    <text evidence="1">The sequence shown here is derived from an EMBL/GenBank/DDBJ whole genome shotgun (WGS) entry which is preliminary data.</text>
</comment>
<dbReference type="Proteomes" id="UP000727407">
    <property type="component" value="Unassembled WGS sequence"/>
</dbReference>
<organism evidence="1 2">
    <name type="scientific">Clarias magur</name>
    <name type="common">Asian catfish</name>
    <name type="synonym">Macropteronotus magur</name>
    <dbReference type="NCBI Taxonomy" id="1594786"/>
    <lineage>
        <taxon>Eukaryota</taxon>
        <taxon>Metazoa</taxon>
        <taxon>Chordata</taxon>
        <taxon>Craniata</taxon>
        <taxon>Vertebrata</taxon>
        <taxon>Euteleostomi</taxon>
        <taxon>Actinopterygii</taxon>
        <taxon>Neopterygii</taxon>
        <taxon>Teleostei</taxon>
        <taxon>Ostariophysi</taxon>
        <taxon>Siluriformes</taxon>
        <taxon>Clariidae</taxon>
        <taxon>Clarias</taxon>
    </lineage>
</organism>
<reference evidence="1" key="1">
    <citation type="submission" date="2020-07" db="EMBL/GenBank/DDBJ databases">
        <title>Clarias magur genome sequencing, assembly and annotation.</title>
        <authorList>
            <person name="Kushwaha B."/>
            <person name="Kumar R."/>
            <person name="Das P."/>
            <person name="Joshi C.G."/>
            <person name="Kumar D."/>
            <person name="Nagpure N.S."/>
            <person name="Pandey M."/>
            <person name="Agarwal S."/>
            <person name="Srivastava S."/>
            <person name="Singh M."/>
            <person name="Sahoo L."/>
            <person name="Jayasankar P."/>
            <person name="Meher P.K."/>
            <person name="Koringa P.G."/>
            <person name="Iquebal M.A."/>
            <person name="Das S.P."/>
            <person name="Bit A."/>
            <person name="Patnaik S."/>
            <person name="Patel N."/>
            <person name="Shah T.M."/>
            <person name="Hinsu A."/>
            <person name="Jena J.K."/>
        </authorList>
    </citation>
    <scope>NUCLEOTIDE SEQUENCE</scope>
    <source>
        <strain evidence="1">CIFAMagur01</strain>
        <tissue evidence="1">Testis</tissue>
    </source>
</reference>
<accession>A0A8J4X4U3</accession>